<dbReference type="SUPFAM" id="SSF52172">
    <property type="entry name" value="CheY-like"/>
    <property type="match status" value="1"/>
</dbReference>
<evidence type="ECO:0000256" key="4">
    <source>
        <dbReference type="ARBA" id="ARBA00023163"/>
    </source>
</evidence>
<comment type="function">
    <text evidence="5">May play the central regulatory role in sporulation. It may be an element of the effector pathway responsible for the activation of sporulation genes in response to nutritional stress. Spo0A may act in concert with spo0H (a sigma factor) to control the expression of some genes that are critical to the sporulation process.</text>
</comment>
<dbReference type="Pfam" id="PF00072">
    <property type="entry name" value="Response_reg"/>
    <property type="match status" value="1"/>
</dbReference>
<dbReference type="PROSITE" id="PS00041">
    <property type="entry name" value="HTH_ARAC_FAMILY_1"/>
    <property type="match status" value="1"/>
</dbReference>
<reference evidence="10 12" key="1">
    <citation type="submission" date="2016-08" db="EMBL/GenBank/DDBJ databases">
        <title>Characterization of Isolates of Eisenbergiella tayi Derived from Blood Cultures, Using Whole Genome Sequencing.</title>
        <authorList>
            <person name="Bernier A.-M."/>
            <person name="Burdz T."/>
            <person name="Wiebe D."/>
            <person name="Bernard K."/>
        </authorList>
    </citation>
    <scope>NUCLEOTIDE SEQUENCE [LARGE SCALE GENOMIC DNA]</scope>
    <source>
        <strain evidence="10 12">NML120146</strain>
    </source>
</reference>
<organism evidence="9 11">
    <name type="scientific">Eisenbergiella tayi</name>
    <dbReference type="NCBI Taxonomy" id="1432052"/>
    <lineage>
        <taxon>Bacteria</taxon>
        <taxon>Bacillati</taxon>
        <taxon>Bacillota</taxon>
        <taxon>Clostridia</taxon>
        <taxon>Lachnospirales</taxon>
        <taxon>Lachnospiraceae</taxon>
        <taxon>Eisenbergiella</taxon>
    </lineage>
</organism>
<dbReference type="InterPro" id="IPR018062">
    <property type="entry name" value="HTH_AraC-typ_CS"/>
</dbReference>
<keyword evidence="6" id="KW-0597">Phosphoprotein</keyword>
<evidence type="ECO:0000313" key="12">
    <source>
        <dbReference type="Proteomes" id="UP000094869"/>
    </source>
</evidence>
<evidence type="ECO:0000313" key="10">
    <source>
        <dbReference type="EMBL" id="ODR60467.1"/>
    </source>
</evidence>
<dbReference type="InterPro" id="IPR009057">
    <property type="entry name" value="Homeodomain-like_sf"/>
</dbReference>
<dbReference type="InterPro" id="IPR018060">
    <property type="entry name" value="HTH_AraC"/>
</dbReference>
<dbReference type="CDD" id="cd17536">
    <property type="entry name" value="REC_YesN-like"/>
    <property type="match status" value="1"/>
</dbReference>
<dbReference type="OrthoDB" id="1974963at2"/>
<keyword evidence="2" id="KW-0805">Transcription regulation</keyword>
<evidence type="ECO:0000256" key="6">
    <source>
        <dbReference type="PROSITE-ProRule" id="PRU00169"/>
    </source>
</evidence>
<dbReference type="SMART" id="SM00448">
    <property type="entry name" value="REC"/>
    <property type="match status" value="1"/>
</dbReference>
<dbReference type="InterPro" id="IPR020449">
    <property type="entry name" value="Tscrpt_reg_AraC-type_HTH"/>
</dbReference>
<dbReference type="Proteomes" id="UP000094271">
    <property type="component" value="Unassembled WGS sequence"/>
</dbReference>
<dbReference type="PRINTS" id="PR00032">
    <property type="entry name" value="HTHARAC"/>
</dbReference>
<evidence type="ECO:0000259" key="8">
    <source>
        <dbReference type="PROSITE" id="PS50110"/>
    </source>
</evidence>
<dbReference type="PROSITE" id="PS50110">
    <property type="entry name" value="RESPONSE_REGULATORY"/>
    <property type="match status" value="1"/>
</dbReference>
<dbReference type="EMBL" id="MEHD01000011">
    <property type="protein sequence ID" value="ODR60467.1"/>
    <property type="molecule type" value="Genomic_DNA"/>
</dbReference>
<feature type="domain" description="HTH araC/xylS-type" evidence="7">
    <location>
        <begin position="168"/>
        <end position="266"/>
    </location>
</feature>
<keyword evidence="3" id="KW-0238">DNA-binding</keyword>
<dbReference type="GO" id="GO:0043565">
    <property type="term" value="F:sequence-specific DNA binding"/>
    <property type="evidence" value="ECO:0007669"/>
    <property type="project" value="InterPro"/>
</dbReference>
<keyword evidence="12" id="KW-1185">Reference proteome</keyword>
<protein>
    <recommendedName>
        <fullName evidence="1">Stage 0 sporulation protein A homolog</fullName>
    </recommendedName>
</protein>
<proteinExistence type="predicted"/>
<evidence type="ECO:0000313" key="11">
    <source>
        <dbReference type="Proteomes" id="UP000094271"/>
    </source>
</evidence>
<evidence type="ECO:0000256" key="5">
    <source>
        <dbReference type="ARBA" id="ARBA00024867"/>
    </source>
</evidence>
<evidence type="ECO:0000256" key="3">
    <source>
        <dbReference type="ARBA" id="ARBA00023125"/>
    </source>
</evidence>
<gene>
    <name evidence="9" type="ORF">BEI59_17100</name>
    <name evidence="10" type="ORF">BEI63_04615</name>
</gene>
<dbReference type="EMBL" id="MEHA01000012">
    <property type="protein sequence ID" value="ODR49654.1"/>
    <property type="molecule type" value="Genomic_DNA"/>
</dbReference>
<feature type="modified residue" description="4-aspartylphosphate" evidence="6">
    <location>
        <position position="62"/>
    </location>
</feature>
<comment type="caution">
    <text evidence="9">The sequence shown here is derived from an EMBL/GenBank/DDBJ whole genome shotgun (WGS) entry which is preliminary data.</text>
</comment>
<dbReference type="Gene3D" id="1.10.10.60">
    <property type="entry name" value="Homeodomain-like"/>
    <property type="match status" value="2"/>
</dbReference>
<dbReference type="SMART" id="SM00342">
    <property type="entry name" value="HTH_ARAC"/>
    <property type="match status" value="1"/>
</dbReference>
<dbReference type="Gene3D" id="3.40.50.2300">
    <property type="match status" value="1"/>
</dbReference>
<feature type="domain" description="Response regulatory" evidence="8">
    <location>
        <begin position="10"/>
        <end position="127"/>
    </location>
</feature>
<reference evidence="9 11" key="2">
    <citation type="submission" date="2016-08" db="EMBL/GenBank/DDBJ databases">
        <authorList>
            <person name="Seilhamer J.J."/>
        </authorList>
    </citation>
    <scope>NUCLEOTIDE SEQUENCE [LARGE SCALE GENOMIC DNA]</scope>
    <source>
        <strain evidence="9 11">NML150140-1</strain>
    </source>
</reference>
<dbReference type="InterPro" id="IPR011006">
    <property type="entry name" value="CheY-like_superfamily"/>
</dbReference>
<dbReference type="GO" id="GO:0003700">
    <property type="term" value="F:DNA-binding transcription factor activity"/>
    <property type="evidence" value="ECO:0007669"/>
    <property type="project" value="InterPro"/>
</dbReference>
<evidence type="ECO:0000259" key="7">
    <source>
        <dbReference type="PROSITE" id="PS01124"/>
    </source>
</evidence>
<name>A0A1E3UIH7_9FIRM</name>
<dbReference type="Proteomes" id="UP000094869">
    <property type="component" value="Unassembled WGS sequence"/>
</dbReference>
<dbReference type="Pfam" id="PF12833">
    <property type="entry name" value="HTH_18"/>
    <property type="match status" value="1"/>
</dbReference>
<dbReference type="RefSeq" id="WP_044966172.1">
    <property type="nucleotide sequence ID" value="NZ_JAQCZP010000034.1"/>
</dbReference>
<dbReference type="InterPro" id="IPR001789">
    <property type="entry name" value="Sig_transdc_resp-reg_receiver"/>
</dbReference>
<accession>A0A1E3UIH7</accession>
<dbReference type="PANTHER" id="PTHR43280">
    <property type="entry name" value="ARAC-FAMILY TRANSCRIPTIONAL REGULATOR"/>
    <property type="match status" value="1"/>
</dbReference>
<evidence type="ECO:0000256" key="2">
    <source>
        <dbReference type="ARBA" id="ARBA00023015"/>
    </source>
</evidence>
<dbReference type="SUPFAM" id="SSF46689">
    <property type="entry name" value="Homeodomain-like"/>
    <property type="match status" value="2"/>
</dbReference>
<evidence type="ECO:0000256" key="1">
    <source>
        <dbReference type="ARBA" id="ARBA00018672"/>
    </source>
</evidence>
<dbReference type="AlphaFoldDB" id="A0A1E3UIH7"/>
<sequence>MREGKKSAMNLLIVDDEIEIINGIMAGIHWENLGLQSVYKATSIEESMKLFEQEQIDVVLCDIEMPDGSGLDLLEWIRTRYPKTVCIIMTCHEEFDYAKRAISLDCKDYIVKPMVYEELEEKLLHLVREINRNWENDKYQEFGREWMKQIAREGQEQEGTVSRDEIVKQVKSYITANLQEELRIEQLAKVFYLSADYLSRLFKKEEGISIGDFIQEERMFLAKELLKEGKLSIARVAYECGYDNYSYFTKIFKKKYGITPREFGQSLKE</sequence>
<evidence type="ECO:0000313" key="9">
    <source>
        <dbReference type="EMBL" id="ODR49654.1"/>
    </source>
</evidence>
<keyword evidence="4" id="KW-0804">Transcription</keyword>
<dbReference type="PANTHER" id="PTHR43280:SF10">
    <property type="entry name" value="REGULATORY PROTEIN POCR"/>
    <property type="match status" value="1"/>
</dbReference>
<dbReference type="PROSITE" id="PS01124">
    <property type="entry name" value="HTH_ARAC_FAMILY_2"/>
    <property type="match status" value="1"/>
</dbReference>
<dbReference type="GO" id="GO:0000160">
    <property type="term" value="P:phosphorelay signal transduction system"/>
    <property type="evidence" value="ECO:0007669"/>
    <property type="project" value="InterPro"/>
</dbReference>